<reference evidence="2 3" key="2">
    <citation type="journal article" date="2017" name="Front. Plant Sci.">
        <title>Gene Classification and Mining of Molecular Markers Useful in Red Clover (Trifolium pratense) Breeding.</title>
        <authorList>
            <person name="Istvanek J."/>
            <person name="Dluhosova J."/>
            <person name="Dluhos P."/>
            <person name="Patkova L."/>
            <person name="Nedelnik J."/>
            <person name="Repkova J."/>
        </authorList>
    </citation>
    <scope>NUCLEOTIDE SEQUENCE [LARGE SCALE GENOMIC DNA]</scope>
    <source>
        <strain evidence="3">cv. Tatra</strain>
        <tissue evidence="2">Young leaves</tissue>
    </source>
</reference>
<gene>
    <name evidence="2" type="ORF">L195_g061353</name>
</gene>
<evidence type="ECO:0000313" key="2">
    <source>
        <dbReference type="EMBL" id="PNX62881.1"/>
    </source>
</evidence>
<feature type="non-terminal residue" evidence="2">
    <location>
        <position position="1"/>
    </location>
</feature>
<accession>A0A2K3K9B5</accession>
<feature type="region of interest" description="Disordered" evidence="1">
    <location>
        <begin position="55"/>
        <end position="88"/>
    </location>
</feature>
<feature type="compositionally biased region" description="Pro residues" evidence="1">
    <location>
        <begin position="58"/>
        <end position="69"/>
    </location>
</feature>
<evidence type="ECO:0000313" key="3">
    <source>
        <dbReference type="Proteomes" id="UP000236291"/>
    </source>
</evidence>
<name>A0A2K3K9B5_TRIPR</name>
<dbReference type="AlphaFoldDB" id="A0A2K3K9B5"/>
<sequence length="88" mass="10061">RPSKKSKLKQDVSKTRKDMVKMFEAVKINNTLLSYAVHEHQLFRTWLIEEFCPAMRINPPPSNPPPQVPDFPELSKDSSSDDSPPVDP</sequence>
<organism evidence="2 3">
    <name type="scientific">Trifolium pratense</name>
    <name type="common">Red clover</name>
    <dbReference type="NCBI Taxonomy" id="57577"/>
    <lineage>
        <taxon>Eukaryota</taxon>
        <taxon>Viridiplantae</taxon>
        <taxon>Streptophyta</taxon>
        <taxon>Embryophyta</taxon>
        <taxon>Tracheophyta</taxon>
        <taxon>Spermatophyta</taxon>
        <taxon>Magnoliopsida</taxon>
        <taxon>eudicotyledons</taxon>
        <taxon>Gunneridae</taxon>
        <taxon>Pentapetalae</taxon>
        <taxon>rosids</taxon>
        <taxon>fabids</taxon>
        <taxon>Fabales</taxon>
        <taxon>Fabaceae</taxon>
        <taxon>Papilionoideae</taxon>
        <taxon>50 kb inversion clade</taxon>
        <taxon>NPAAA clade</taxon>
        <taxon>Hologalegina</taxon>
        <taxon>IRL clade</taxon>
        <taxon>Trifolieae</taxon>
        <taxon>Trifolium</taxon>
    </lineage>
</organism>
<comment type="caution">
    <text evidence="2">The sequence shown here is derived from an EMBL/GenBank/DDBJ whole genome shotgun (WGS) entry which is preliminary data.</text>
</comment>
<proteinExistence type="predicted"/>
<dbReference type="EMBL" id="ASHM01151135">
    <property type="protein sequence ID" value="PNX62881.1"/>
    <property type="molecule type" value="Genomic_DNA"/>
</dbReference>
<evidence type="ECO:0000256" key="1">
    <source>
        <dbReference type="SAM" id="MobiDB-lite"/>
    </source>
</evidence>
<protein>
    <submittedName>
        <fullName evidence="2">Uncharacterized protein</fullName>
    </submittedName>
</protein>
<reference evidence="2 3" key="1">
    <citation type="journal article" date="2014" name="Am. J. Bot.">
        <title>Genome assembly and annotation for red clover (Trifolium pratense; Fabaceae).</title>
        <authorList>
            <person name="Istvanek J."/>
            <person name="Jaros M."/>
            <person name="Krenek A."/>
            <person name="Repkova J."/>
        </authorList>
    </citation>
    <scope>NUCLEOTIDE SEQUENCE [LARGE SCALE GENOMIC DNA]</scope>
    <source>
        <strain evidence="3">cv. Tatra</strain>
        <tissue evidence="2">Young leaves</tissue>
    </source>
</reference>
<dbReference type="Proteomes" id="UP000236291">
    <property type="component" value="Unassembled WGS sequence"/>
</dbReference>